<feature type="compositionally biased region" description="Basic and acidic residues" evidence="1">
    <location>
        <begin position="55"/>
        <end position="75"/>
    </location>
</feature>
<dbReference type="Proteomes" id="UP001165060">
    <property type="component" value="Unassembled WGS sequence"/>
</dbReference>
<reference evidence="2 3" key="1">
    <citation type="journal article" date="2023" name="Commun. Biol.">
        <title>Genome analysis of Parmales, the sister group of diatoms, reveals the evolutionary specialization of diatoms from phago-mixotrophs to photoautotrophs.</title>
        <authorList>
            <person name="Ban H."/>
            <person name="Sato S."/>
            <person name="Yoshikawa S."/>
            <person name="Yamada K."/>
            <person name="Nakamura Y."/>
            <person name="Ichinomiya M."/>
            <person name="Sato N."/>
            <person name="Blanc-Mathieu R."/>
            <person name="Endo H."/>
            <person name="Kuwata A."/>
            <person name="Ogata H."/>
        </authorList>
    </citation>
    <scope>NUCLEOTIDE SEQUENCE [LARGE SCALE GENOMIC DNA]</scope>
</reference>
<feature type="region of interest" description="Disordered" evidence="1">
    <location>
        <begin position="51"/>
        <end position="81"/>
    </location>
</feature>
<comment type="caution">
    <text evidence="2">The sequence shown here is derived from an EMBL/GenBank/DDBJ whole genome shotgun (WGS) entry which is preliminary data.</text>
</comment>
<name>A0ABQ6MG20_9STRA</name>
<organism evidence="2 3">
    <name type="scientific">Tetraparma gracilis</name>
    <dbReference type="NCBI Taxonomy" id="2962635"/>
    <lineage>
        <taxon>Eukaryota</taxon>
        <taxon>Sar</taxon>
        <taxon>Stramenopiles</taxon>
        <taxon>Ochrophyta</taxon>
        <taxon>Bolidophyceae</taxon>
        <taxon>Parmales</taxon>
        <taxon>Triparmaceae</taxon>
        <taxon>Tetraparma</taxon>
    </lineage>
</organism>
<proteinExistence type="predicted"/>
<evidence type="ECO:0000256" key="1">
    <source>
        <dbReference type="SAM" id="MobiDB-lite"/>
    </source>
</evidence>
<sequence length="617" mass="65874">MSLFSRSINESAPPDLKALHTECIRQQTQLAINTLSRHMLSLTRENRAFTLGLPEVREPTGDETSPRESSPREGEVGGPRSLNKVISELGELLTSNSSLFTLHNSISAQLSSDAPLTVDMSLSTTLSNFFDQQVLSLLNAFAAVADYARKVLDRSEASVDSALSLIELQHKCLAVVSPNPLKVPLTPLDVLYGIATSPHLHTHGVLSGIGDTLCTPIAVYCQSSLYPPTGGSLHSLRLNNVHKTSLKSYLSHVGAALSRGGEAIGPQKNLVQKSIAAMLAASQASPAPLTEPTVEGILTDQGRATAEFVEAAISNCTVKTRTQNCLFEAQLGFAIADDYVRYSQEAYSNLYARLQSSASSSASFSASQVDAVCMLGSDGRGVARYLERFVEHVEGRDAPPGGRGEGLNDGTLGELVRDKAQVLRILGCKCAEIVGELSAFKARRALELGVGKGHYGDGGRGAGGDVGEALVASVLDAFSQMKAPGVASHLSFTKVAETLLEYLAEAQCSFSREGAGRLHSDFMKLAAWAEGYDSTRPSAHIRESDVLDRAHAVVVVLSCAPGEGKESRSQETSTCVDLLVDLETWVGLRTDKGKKGREGTGENLKVMISRKVRRTFD</sequence>
<evidence type="ECO:0008006" key="4">
    <source>
        <dbReference type="Google" id="ProtNLM"/>
    </source>
</evidence>
<evidence type="ECO:0000313" key="3">
    <source>
        <dbReference type="Proteomes" id="UP001165060"/>
    </source>
</evidence>
<accession>A0ABQ6MG20</accession>
<keyword evidence="3" id="KW-1185">Reference proteome</keyword>
<protein>
    <recommendedName>
        <fullName evidence="4">Exocyst complex protein EXO70</fullName>
    </recommendedName>
</protein>
<gene>
    <name evidence="2" type="ORF">TeGR_g12773</name>
</gene>
<evidence type="ECO:0000313" key="2">
    <source>
        <dbReference type="EMBL" id="GMI25398.1"/>
    </source>
</evidence>
<dbReference type="EMBL" id="BRYB01002784">
    <property type="protein sequence ID" value="GMI25398.1"/>
    <property type="molecule type" value="Genomic_DNA"/>
</dbReference>